<proteinExistence type="inferred from homology"/>
<accession>A0ABT4ML57</accession>
<dbReference type="CDD" id="cd11068">
    <property type="entry name" value="CYP120A1"/>
    <property type="match status" value="1"/>
</dbReference>
<dbReference type="PRINTS" id="PR00385">
    <property type="entry name" value="P450"/>
</dbReference>
<protein>
    <submittedName>
        <fullName evidence="8">Cytochrome P450</fullName>
    </submittedName>
</protein>
<name>A0ABT4ML57_9NOCA</name>
<dbReference type="InterPro" id="IPR017972">
    <property type="entry name" value="Cyt_P450_CS"/>
</dbReference>
<evidence type="ECO:0000256" key="4">
    <source>
        <dbReference type="ARBA" id="ARBA00023002"/>
    </source>
</evidence>
<sequence>MSTQFAVRNGSLPHPPYRLPVLGDVVGVDPRTPIQDSTVLAGRLGPMFEREILGRRFVFASGADVVGELCDEKRFEKFLPPGVENLRDIGVDGLFTAYNHEPNWQRAHDLLRPAFTASAMRGYHEIMVDVADDLIEHWEGRSRSGADTDVSSDMTKLTLETIGRTGFSYSFGSFARAEPHPFVAAMVGALTYNQRRSLLSIPAFAKPLFARSDRRYAHNKQYLADVLADVVRTRRRSTEDFSDLLQIMMDAAKDADNPNALSEANIGYQILTFLIAGHETTSGALSFALYYLANHPEVFERARAEVDEVWGTSKPEFGQVPKLRYVRRVLDESLRLWPTVPAFGRGARAETVIGDDYRMAPGDWAVVLVTALHRDPVWGERPNDFDPDNFLPDRIKARPAHVYKPFGTGERACIGRQFAIHEAVLVLGTILQRFDLQADPSYRLKVQERLTMMPEGFRVQPTARR</sequence>
<evidence type="ECO:0000256" key="7">
    <source>
        <dbReference type="RuleBase" id="RU000461"/>
    </source>
</evidence>
<evidence type="ECO:0000313" key="9">
    <source>
        <dbReference type="Proteomes" id="UP001081071"/>
    </source>
</evidence>
<reference evidence="8" key="1">
    <citation type="submission" date="2022-12" db="EMBL/GenBank/DDBJ databases">
        <authorList>
            <person name="Krivoruchko A.V."/>
            <person name="Elkin A."/>
        </authorList>
    </citation>
    <scope>NUCLEOTIDE SEQUENCE</scope>
    <source>
        <strain evidence="8">IEGM 1391</strain>
    </source>
</reference>
<evidence type="ECO:0000313" key="8">
    <source>
        <dbReference type="EMBL" id="MCZ4521713.1"/>
    </source>
</evidence>
<gene>
    <name evidence="8" type="ORF">O4220_24610</name>
</gene>
<dbReference type="PRINTS" id="PR00463">
    <property type="entry name" value="EP450I"/>
</dbReference>
<dbReference type="RefSeq" id="WP_269608171.1">
    <property type="nucleotide sequence ID" value="NZ_JAPWIJ010000013.1"/>
</dbReference>
<evidence type="ECO:0000256" key="5">
    <source>
        <dbReference type="ARBA" id="ARBA00023004"/>
    </source>
</evidence>
<evidence type="ECO:0000256" key="6">
    <source>
        <dbReference type="ARBA" id="ARBA00023033"/>
    </source>
</evidence>
<dbReference type="PROSITE" id="PS00086">
    <property type="entry name" value="CYTOCHROME_P450"/>
    <property type="match status" value="1"/>
</dbReference>
<comment type="caution">
    <text evidence="8">The sequence shown here is derived from an EMBL/GenBank/DDBJ whole genome shotgun (WGS) entry which is preliminary data.</text>
</comment>
<dbReference type="EMBL" id="JAPWIJ010000013">
    <property type="protein sequence ID" value="MCZ4521713.1"/>
    <property type="molecule type" value="Genomic_DNA"/>
</dbReference>
<dbReference type="Pfam" id="PF00067">
    <property type="entry name" value="p450"/>
    <property type="match status" value="1"/>
</dbReference>
<keyword evidence="3 7" id="KW-0479">Metal-binding</keyword>
<evidence type="ECO:0000256" key="2">
    <source>
        <dbReference type="ARBA" id="ARBA00022617"/>
    </source>
</evidence>
<dbReference type="Proteomes" id="UP001081071">
    <property type="component" value="Unassembled WGS sequence"/>
</dbReference>
<organism evidence="8 9">
    <name type="scientific">Rhodococcus ruber</name>
    <dbReference type="NCBI Taxonomy" id="1830"/>
    <lineage>
        <taxon>Bacteria</taxon>
        <taxon>Bacillati</taxon>
        <taxon>Actinomycetota</taxon>
        <taxon>Actinomycetes</taxon>
        <taxon>Mycobacteriales</taxon>
        <taxon>Nocardiaceae</taxon>
        <taxon>Rhodococcus</taxon>
    </lineage>
</organism>
<dbReference type="PANTHER" id="PTHR24291">
    <property type="entry name" value="CYTOCHROME P450 FAMILY 4"/>
    <property type="match status" value="1"/>
</dbReference>
<keyword evidence="2 7" id="KW-0349">Heme</keyword>
<dbReference type="InterPro" id="IPR002401">
    <property type="entry name" value="Cyt_P450_E_grp-I"/>
</dbReference>
<dbReference type="InterPro" id="IPR050196">
    <property type="entry name" value="Cytochrome_P450_Monoox"/>
</dbReference>
<keyword evidence="5 7" id="KW-0408">Iron</keyword>
<dbReference type="SUPFAM" id="SSF48264">
    <property type="entry name" value="Cytochrome P450"/>
    <property type="match status" value="1"/>
</dbReference>
<evidence type="ECO:0000256" key="3">
    <source>
        <dbReference type="ARBA" id="ARBA00022723"/>
    </source>
</evidence>
<dbReference type="InterPro" id="IPR001128">
    <property type="entry name" value="Cyt_P450"/>
</dbReference>
<dbReference type="InterPro" id="IPR036396">
    <property type="entry name" value="Cyt_P450_sf"/>
</dbReference>
<dbReference type="Gene3D" id="1.10.630.10">
    <property type="entry name" value="Cytochrome P450"/>
    <property type="match status" value="1"/>
</dbReference>
<keyword evidence="6 7" id="KW-0503">Monooxygenase</keyword>
<keyword evidence="4 7" id="KW-0560">Oxidoreductase</keyword>
<keyword evidence="9" id="KW-1185">Reference proteome</keyword>
<dbReference type="PANTHER" id="PTHR24291:SF50">
    <property type="entry name" value="BIFUNCTIONAL ALBAFLAVENONE MONOOXYGENASE_TERPENE SYNTHASE"/>
    <property type="match status" value="1"/>
</dbReference>
<evidence type="ECO:0000256" key="1">
    <source>
        <dbReference type="ARBA" id="ARBA00010617"/>
    </source>
</evidence>
<comment type="similarity">
    <text evidence="1 7">Belongs to the cytochrome P450 family.</text>
</comment>